<proteinExistence type="predicted"/>
<name>A0AAU4K8L9_9NOCA</name>
<dbReference type="KEGG" id="whr:OG579_16195"/>
<gene>
    <name evidence="2" type="ORF">OG579_16195</name>
</gene>
<reference evidence="2 3" key="1">
    <citation type="submission" date="2022-10" db="EMBL/GenBank/DDBJ databases">
        <title>The complete genomes of actinobacterial strains from the NBC collection.</title>
        <authorList>
            <person name="Joergensen T.S."/>
            <person name="Alvarez Arevalo M."/>
            <person name="Sterndorff E.B."/>
            <person name="Faurdal D."/>
            <person name="Vuksanovic O."/>
            <person name="Mourched A.-S."/>
            <person name="Charusanti P."/>
            <person name="Shaw S."/>
            <person name="Blin K."/>
            <person name="Weber T."/>
        </authorList>
    </citation>
    <scope>NUCLEOTIDE SEQUENCE [LARGE SCALE GENOMIC DNA]</scope>
    <source>
        <strain evidence="2 3">NBC_00319</strain>
    </source>
</reference>
<evidence type="ECO:0000259" key="1">
    <source>
        <dbReference type="PROSITE" id="PS50075"/>
    </source>
</evidence>
<evidence type="ECO:0000313" key="3">
    <source>
        <dbReference type="Proteomes" id="UP001432128"/>
    </source>
</evidence>
<feature type="domain" description="Carrier" evidence="1">
    <location>
        <begin position="13"/>
        <end position="92"/>
    </location>
</feature>
<dbReference type="AlphaFoldDB" id="A0AAU4K8L9"/>
<dbReference type="RefSeq" id="WP_328859271.1">
    <property type="nucleotide sequence ID" value="NZ_CP108021.1"/>
</dbReference>
<dbReference type="EMBL" id="CP108021">
    <property type="protein sequence ID" value="WUM22436.1"/>
    <property type="molecule type" value="Genomic_DNA"/>
</dbReference>
<evidence type="ECO:0000313" key="2">
    <source>
        <dbReference type="EMBL" id="WUM22436.1"/>
    </source>
</evidence>
<protein>
    <submittedName>
        <fullName evidence="2">Acyl carrier protein</fullName>
    </submittedName>
</protein>
<dbReference type="InterPro" id="IPR009081">
    <property type="entry name" value="PP-bd_ACP"/>
</dbReference>
<dbReference type="SUPFAM" id="SSF47336">
    <property type="entry name" value="ACP-like"/>
    <property type="match status" value="1"/>
</dbReference>
<dbReference type="PROSITE" id="PS50075">
    <property type="entry name" value="CARRIER"/>
    <property type="match status" value="1"/>
</dbReference>
<sequence>MVPATRGASPMTDPTTDRVHSELRDILANDLDLSPEHVTGSARLVDDLGLDSVAVAIGVVAIEERLGVALTEREIFESASVADLEQVIRSRLTVAGR</sequence>
<dbReference type="Gene3D" id="1.10.1200.10">
    <property type="entry name" value="ACP-like"/>
    <property type="match status" value="1"/>
</dbReference>
<organism evidence="2 3">
    <name type="scientific">Williamsia herbipolensis</name>
    <dbReference type="NCBI Taxonomy" id="1603258"/>
    <lineage>
        <taxon>Bacteria</taxon>
        <taxon>Bacillati</taxon>
        <taxon>Actinomycetota</taxon>
        <taxon>Actinomycetes</taxon>
        <taxon>Mycobacteriales</taxon>
        <taxon>Nocardiaceae</taxon>
        <taxon>Williamsia</taxon>
    </lineage>
</organism>
<dbReference type="Pfam" id="PF00550">
    <property type="entry name" value="PP-binding"/>
    <property type="match status" value="1"/>
</dbReference>
<keyword evidence="3" id="KW-1185">Reference proteome</keyword>
<accession>A0AAU4K8L9</accession>
<dbReference type="Proteomes" id="UP001432128">
    <property type="component" value="Chromosome"/>
</dbReference>
<dbReference type="NCBIfam" id="NF004533">
    <property type="entry name" value="PRK05883.1"/>
    <property type="match status" value="1"/>
</dbReference>
<dbReference type="InterPro" id="IPR036736">
    <property type="entry name" value="ACP-like_sf"/>
</dbReference>